<dbReference type="InterPro" id="IPR025659">
    <property type="entry name" value="Tubby-like_C"/>
</dbReference>
<dbReference type="Gene3D" id="2.40.160.200">
    <property type="entry name" value="LURP1-related"/>
    <property type="match status" value="1"/>
</dbReference>
<comment type="similarity">
    <text evidence="1">Belongs to the LOR family.</text>
</comment>
<dbReference type="AlphaFoldDB" id="V4LER4"/>
<dbReference type="EMBL" id="KI517537">
    <property type="protein sequence ID" value="ESQ38273.1"/>
    <property type="molecule type" value="Genomic_DNA"/>
</dbReference>
<dbReference type="KEGG" id="eus:EUTSA_v10028998mg"/>
<proteinExistence type="inferred from homology"/>
<dbReference type="Proteomes" id="UP000030689">
    <property type="component" value="Unassembled WGS sequence"/>
</dbReference>
<gene>
    <name evidence="2" type="ORF">EUTSA_v10028998mg</name>
</gene>
<dbReference type="OrthoDB" id="97518at2759"/>
<evidence type="ECO:0000313" key="2">
    <source>
        <dbReference type="EMBL" id="ESQ38273.1"/>
    </source>
</evidence>
<dbReference type="Gramene" id="ESQ38273">
    <property type="protein sequence ID" value="ESQ38273"/>
    <property type="gene ID" value="EUTSA_v10028998mg"/>
</dbReference>
<accession>V4LER4</accession>
<dbReference type="SUPFAM" id="SSF54518">
    <property type="entry name" value="Tubby C-terminal domain-like"/>
    <property type="match status" value="1"/>
</dbReference>
<evidence type="ECO:0000313" key="3">
    <source>
        <dbReference type="Proteomes" id="UP000030689"/>
    </source>
</evidence>
<sequence length="187" mass="21024">MEHTLLHALHQVGHNVQHLSHGIEKVSEGNLEISDENGNMVMKNISGLTRDMRILVDASGTPLLTLREKSMSLHSRWQVFRGESTEQCDLLYTVKKSSLVQVKVKLDVFMSHNKEEKRCDFRVKGGSYKRSCVVYAGESDAIVAQVEPEGKINYSVTPYPNVDHAFIHSLLFIFYSIDGRGYSAGGR</sequence>
<dbReference type="OMA" id="FKERSCT"/>
<dbReference type="InterPro" id="IPR007612">
    <property type="entry name" value="LOR"/>
</dbReference>
<protein>
    <submittedName>
        <fullName evidence="2">Uncharacterized protein</fullName>
    </submittedName>
</protein>
<keyword evidence="3" id="KW-1185">Reference proteome</keyword>
<name>V4LER4_EUTSA</name>
<evidence type="ECO:0000256" key="1">
    <source>
        <dbReference type="ARBA" id="ARBA00005437"/>
    </source>
</evidence>
<dbReference type="PANTHER" id="PTHR31087">
    <property type="match status" value="1"/>
</dbReference>
<dbReference type="Pfam" id="PF04525">
    <property type="entry name" value="LOR"/>
    <property type="match status" value="1"/>
</dbReference>
<dbReference type="InterPro" id="IPR038595">
    <property type="entry name" value="LOR_sf"/>
</dbReference>
<dbReference type="STRING" id="72664.V4LER4"/>
<dbReference type="PANTHER" id="PTHR31087:SF160">
    <property type="entry name" value="PROTEIN LURP-ONE-RELATED 1-RELATED"/>
    <property type="match status" value="1"/>
</dbReference>
<reference evidence="2 3" key="1">
    <citation type="journal article" date="2013" name="Front. Plant Sci.">
        <title>The Reference Genome of the Halophytic Plant Eutrema salsugineum.</title>
        <authorList>
            <person name="Yang R."/>
            <person name="Jarvis D.E."/>
            <person name="Chen H."/>
            <person name="Beilstein M.A."/>
            <person name="Grimwood J."/>
            <person name="Jenkins J."/>
            <person name="Shu S."/>
            <person name="Prochnik S."/>
            <person name="Xin M."/>
            <person name="Ma C."/>
            <person name="Schmutz J."/>
            <person name="Wing R.A."/>
            <person name="Mitchell-Olds T."/>
            <person name="Schumaker K.S."/>
            <person name="Wang X."/>
        </authorList>
    </citation>
    <scope>NUCLEOTIDE SEQUENCE [LARGE SCALE GENOMIC DNA]</scope>
</reference>
<dbReference type="eggNOG" id="ENOG502QUU9">
    <property type="taxonomic scope" value="Eukaryota"/>
</dbReference>
<organism evidence="2 3">
    <name type="scientific">Eutrema salsugineum</name>
    <name type="common">Saltwater cress</name>
    <name type="synonym">Sisymbrium salsugineum</name>
    <dbReference type="NCBI Taxonomy" id="72664"/>
    <lineage>
        <taxon>Eukaryota</taxon>
        <taxon>Viridiplantae</taxon>
        <taxon>Streptophyta</taxon>
        <taxon>Embryophyta</taxon>
        <taxon>Tracheophyta</taxon>
        <taxon>Spermatophyta</taxon>
        <taxon>Magnoliopsida</taxon>
        <taxon>eudicotyledons</taxon>
        <taxon>Gunneridae</taxon>
        <taxon>Pentapetalae</taxon>
        <taxon>rosids</taxon>
        <taxon>malvids</taxon>
        <taxon>Brassicales</taxon>
        <taxon>Brassicaceae</taxon>
        <taxon>Eutremeae</taxon>
        <taxon>Eutrema</taxon>
    </lineage>
</organism>